<sequence>MSTPQLSSADIRTDLSTRQAKLKWVIVVDETLPAGRLVNAAACVSATVGKILPDLVGHDGKDASGGRHPGLPWAGCSILAADSDTLRAVRARAAAQGDELLIVDMPQLAQTSRVYDEYLDRLADTGGEELTYCALSLVGPRNRIDKLVGKLSLLR</sequence>
<dbReference type="InterPro" id="IPR018988">
    <property type="entry name" value="DUF2000"/>
</dbReference>
<dbReference type="PIRSF" id="PIRSF033736">
    <property type="entry name" value="UCP033763"/>
    <property type="match status" value="1"/>
</dbReference>
<comment type="caution">
    <text evidence="1">The sequence shown here is derived from an EMBL/GenBank/DDBJ whole genome shotgun (WGS) entry which is preliminary data.</text>
</comment>
<protein>
    <submittedName>
        <fullName evidence="1">DUF2000 domain-containing protein</fullName>
    </submittedName>
</protein>
<keyword evidence="2" id="KW-1185">Reference proteome</keyword>
<evidence type="ECO:0000313" key="2">
    <source>
        <dbReference type="Proteomes" id="UP001596514"/>
    </source>
</evidence>
<organism evidence="1 2">
    <name type="scientific">Streptosporangium amethystogenes subsp. fukuiense</name>
    <dbReference type="NCBI Taxonomy" id="698418"/>
    <lineage>
        <taxon>Bacteria</taxon>
        <taxon>Bacillati</taxon>
        <taxon>Actinomycetota</taxon>
        <taxon>Actinomycetes</taxon>
        <taxon>Streptosporangiales</taxon>
        <taxon>Streptosporangiaceae</taxon>
        <taxon>Streptosporangium</taxon>
    </lineage>
</organism>
<evidence type="ECO:0000313" key="1">
    <source>
        <dbReference type="EMBL" id="MFC7599116.1"/>
    </source>
</evidence>
<dbReference type="SUPFAM" id="SSF102462">
    <property type="entry name" value="Peptidyl-tRNA hydrolase II"/>
    <property type="match status" value="1"/>
</dbReference>
<accession>A0ABW2SUJ3</accession>
<gene>
    <name evidence="1" type="ORF">ACFQVD_03205</name>
</gene>
<dbReference type="InterPro" id="IPR017021">
    <property type="entry name" value="UCP033763"/>
</dbReference>
<dbReference type="RefSeq" id="WP_343963450.1">
    <property type="nucleotide sequence ID" value="NZ_BAAAGK010000017.1"/>
</dbReference>
<dbReference type="EMBL" id="JBHTEE010000001">
    <property type="protein sequence ID" value="MFC7599116.1"/>
    <property type="molecule type" value="Genomic_DNA"/>
</dbReference>
<reference evidence="2" key="1">
    <citation type="journal article" date="2019" name="Int. J. Syst. Evol. Microbiol.">
        <title>The Global Catalogue of Microorganisms (GCM) 10K type strain sequencing project: providing services to taxonomists for standard genome sequencing and annotation.</title>
        <authorList>
            <consortium name="The Broad Institute Genomics Platform"/>
            <consortium name="The Broad Institute Genome Sequencing Center for Infectious Disease"/>
            <person name="Wu L."/>
            <person name="Ma J."/>
        </authorList>
    </citation>
    <scope>NUCLEOTIDE SEQUENCE [LARGE SCALE GENOMIC DNA]</scope>
    <source>
        <strain evidence="2">JCM 10083</strain>
    </source>
</reference>
<dbReference type="Gene3D" id="3.40.1490.10">
    <property type="entry name" value="Bit1"/>
    <property type="match status" value="1"/>
</dbReference>
<name>A0ABW2SUJ3_9ACTN</name>
<proteinExistence type="predicted"/>
<dbReference type="Pfam" id="PF09391">
    <property type="entry name" value="DUF2000"/>
    <property type="match status" value="1"/>
</dbReference>
<dbReference type="InterPro" id="IPR023476">
    <property type="entry name" value="Pep_tRNA_hydro_II_dom_sf"/>
</dbReference>
<dbReference type="Proteomes" id="UP001596514">
    <property type="component" value="Unassembled WGS sequence"/>
</dbReference>